<feature type="non-terminal residue" evidence="1">
    <location>
        <position position="1"/>
    </location>
</feature>
<dbReference type="PANTHER" id="PTHR48433">
    <property type="entry name" value="OUTER ENVELOPE PROTEIN 61-LIKE"/>
    <property type="match status" value="1"/>
</dbReference>
<protein>
    <submittedName>
        <fullName evidence="1">Uncharacterized protein</fullName>
    </submittedName>
</protein>
<dbReference type="AlphaFoldDB" id="S8EEZ6"/>
<name>S8EEZ6_9LAMI</name>
<dbReference type="PANTHER" id="PTHR48433:SF1">
    <property type="entry name" value="OUTER ENVELOPE PROTEIN 61-LIKE"/>
    <property type="match status" value="1"/>
</dbReference>
<accession>S8EEZ6</accession>
<dbReference type="Proteomes" id="UP000015453">
    <property type="component" value="Unassembled WGS sequence"/>
</dbReference>
<dbReference type="InterPro" id="IPR053319">
    <property type="entry name" value="OEP61"/>
</dbReference>
<evidence type="ECO:0000313" key="2">
    <source>
        <dbReference type="Proteomes" id="UP000015453"/>
    </source>
</evidence>
<dbReference type="EMBL" id="AUSU01001388">
    <property type="protein sequence ID" value="EPS71137.1"/>
    <property type="molecule type" value="Genomic_DNA"/>
</dbReference>
<gene>
    <name evidence="1" type="ORF">M569_03623</name>
</gene>
<proteinExistence type="predicted"/>
<sequence length="65" mass="7047">DAVSDLKKAVEISPSDETVAEMLRDVEERLAKQGGIRGSRGLIIEEISDESMASSEIQTNSTSEH</sequence>
<comment type="caution">
    <text evidence="1">The sequence shown here is derived from an EMBL/GenBank/DDBJ whole genome shotgun (WGS) entry which is preliminary data.</text>
</comment>
<evidence type="ECO:0000313" key="1">
    <source>
        <dbReference type="EMBL" id="EPS71137.1"/>
    </source>
</evidence>
<organism evidence="1 2">
    <name type="scientific">Genlisea aurea</name>
    <dbReference type="NCBI Taxonomy" id="192259"/>
    <lineage>
        <taxon>Eukaryota</taxon>
        <taxon>Viridiplantae</taxon>
        <taxon>Streptophyta</taxon>
        <taxon>Embryophyta</taxon>
        <taxon>Tracheophyta</taxon>
        <taxon>Spermatophyta</taxon>
        <taxon>Magnoliopsida</taxon>
        <taxon>eudicotyledons</taxon>
        <taxon>Gunneridae</taxon>
        <taxon>Pentapetalae</taxon>
        <taxon>asterids</taxon>
        <taxon>lamiids</taxon>
        <taxon>Lamiales</taxon>
        <taxon>Lentibulariaceae</taxon>
        <taxon>Genlisea</taxon>
    </lineage>
</organism>
<keyword evidence="2" id="KW-1185">Reference proteome</keyword>
<feature type="non-terminal residue" evidence="1">
    <location>
        <position position="65"/>
    </location>
</feature>
<dbReference type="OrthoDB" id="1747949at2759"/>
<reference evidence="1 2" key="1">
    <citation type="journal article" date="2013" name="BMC Genomics">
        <title>The miniature genome of a carnivorous plant Genlisea aurea contains a low number of genes and short non-coding sequences.</title>
        <authorList>
            <person name="Leushkin E.V."/>
            <person name="Sutormin R.A."/>
            <person name="Nabieva E.R."/>
            <person name="Penin A.A."/>
            <person name="Kondrashov A.S."/>
            <person name="Logacheva M.D."/>
        </authorList>
    </citation>
    <scope>NUCLEOTIDE SEQUENCE [LARGE SCALE GENOMIC DNA]</scope>
</reference>